<dbReference type="EMBL" id="KN832592">
    <property type="protein sequence ID" value="KII82959.1"/>
    <property type="molecule type" value="Genomic_DNA"/>
</dbReference>
<evidence type="ECO:0000256" key="1">
    <source>
        <dbReference type="SAM" id="MobiDB-lite"/>
    </source>
</evidence>
<proteinExistence type="predicted"/>
<evidence type="ECO:0000313" key="3">
    <source>
        <dbReference type="Proteomes" id="UP000053263"/>
    </source>
</evidence>
<dbReference type="HOGENOM" id="CLU_006344_4_2_1"/>
<keyword evidence="3" id="KW-1185">Reference proteome</keyword>
<dbReference type="Proteomes" id="UP000053263">
    <property type="component" value="Unassembled WGS sequence"/>
</dbReference>
<dbReference type="OrthoDB" id="2576233at2759"/>
<feature type="compositionally biased region" description="Acidic residues" evidence="1">
    <location>
        <begin position="463"/>
        <end position="475"/>
    </location>
</feature>
<organism evidence="2 3">
    <name type="scientific">Plicaturopsis crispa FD-325 SS-3</name>
    <dbReference type="NCBI Taxonomy" id="944288"/>
    <lineage>
        <taxon>Eukaryota</taxon>
        <taxon>Fungi</taxon>
        <taxon>Dikarya</taxon>
        <taxon>Basidiomycota</taxon>
        <taxon>Agaricomycotina</taxon>
        <taxon>Agaricomycetes</taxon>
        <taxon>Agaricomycetidae</taxon>
        <taxon>Amylocorticiales</taxon>
        <taxon>Amylocorticiaceae</taxon>
        <taxon>Plicatura</taxon>
        <taxon>Plicaturopsis crispa</taxon>
    </lineage>
</organism>
<name>A0A0C9T1A2_PLICR</name>
<evidence type="ECO:0000313" key="2">
    <source>
        <dbReference type="EMBL" id="KII82959.1"/>
    </source>
</evidence>
<feature type="region of interest" description="Disordered" evidence="1">
    <location>
        <begin position="456"/>
        <end position="479"/>
    </location>
</feature>
<dbReference type="Pfam" id="PF18759">
    <property type="entry name" value="Plavaka"/>
    <property type="match status" value="1"/>
</dbReference>
<dbReference type="InterPro" id="IPR041078">
    <property type="entry name" value="Plavaka"/>
</dbReference>
<reference evidence="2 3" key="1">
    <citation type="submission" date="2014-06" db="EMBL/GenBank/DDBJ databases">
        <title>Evolutionary Origins and Diversification of the Mycorrhizal Mutualists.</title>
        <authorList>
            <consortium name="DOE Joint Genome Institute"/>
            <consortium name="Mycorrhizal Genomics Consortium"/>
            <person name="Kohler A."/>
            <person name="Kuo A."/>
            <person name="Nagy L.G."/>
            <person name="Floudas D."/>
            <person name="Copeland A."/>
            <person name="Barry K.W."/>
            <person name="Cichocki N."/>
            <person name="Veneault-Fourrey C."/>
            <person name="LaButti K."/>
            <person name="Lindquist E.A."/>
            <person name="Lipzen A."/>
            <person name="Lundell T."/>
            <person name="Morin E."/>
            <person name="Murat C."/>
            <person name="Riley R."/>
            <person name="Ohm R."/>
            <person name="Sun H."/>
            <person name="Tunlid A."/>
            <person name="Henrissat B."/>
            <person name="Grigoriev I.V."/>
            <person name="Hibbett D.S."/>
            <person name="Martin F."/>
        </authorList>
    </citation>
    <scope>NUCLEOTIDE SEQUENCE [LARGE SCALE GENOMIC DNA]</scope>
    <source>
        <strain evidence="2 3">FD-325 SS-3</strain>
    </source>
</reference>
<protein>
    <submittedName>
        <fullName evidence="2">Unplaced genomic scaffold PLICRscaffold_39, whole genome shotgun sequence</fullName>
    </submittedName>
</protein>
<gene>
    <name evidence="2" type="ORF">PLICRDRAFT_58596</name>
</gene>
<accession>A0A0C9T1A2</accession>
<sequence>MGNPASQENIAYVPEQVYADAGGSNRVFDEMWTGDWWWEMQDRLPAGAVVAPVILASDKTNLSQFRGDQKAWPVYLTIGNISKGIRRQPSSHATVLIGYIPVAKLECWTEGTNTRGNAGQRLYHHCMRIILDSLIQAGKEGVEMTCADAFIRRVFPILAAYVADHPEQCLIACCNENRCPRCTVHHTMRGENAESPFRSPKSTIHTLEKKRNNENPTAFEDEGLRPIFAPFWAAFPHCDIFQCITPDILHQLHQGVFKSHLVQWCIKLAGADVVDDRFRVMPDHPGLRHFKKGISTVSQSSGREHKEMERVFSGVLAGAVGAEVFIAARALLDFIFYAQYQSHTDDTLKRMQAALDEFHDHKDAFIATGARDADHFDIPKLHSLLHYILAIRRLGSLDGVNTEASERLHIDYAKDGYRAGNRRDYIAQMTKWLTRQEAVDRHEAYIAWVTSQGTAALGASDSSDSDEDEEDDNGDESTFLPARTQGIASLLDTDVARAHEVAKTSPSPQTPVPQLEKLHNAVNFIPALNTFLLNFFGDPTLFTAPNQHDRFSIFKSLLILSPAKPHVHNGKRLNRLRAFPSLKSKNPRLPAKPAHFDTALIIEDEEKYRREGGISGLRVAELRVIFKLPSHLGSIEEPLVYLHWFRPLNA</sequence>
<dbReference type="AlphaFoldDB" id="A0A0C9T1A2"/>